<accession>A0A552UGZ9</accession>
<dbReference type="AlphaFoldDB" id="A0A552UGZ9"/>
<dbReference type="InterPro" id="IPR013424">
    <property type="entry name" value="Ice-binding_C"/>
</dbReference>
<comment type="caution">
    <text evidence="2">The sequence shown here is derived from an EMBL/GenBank/DDBJ whole genome shotgun (WGS) entry which is preliminary data.</text>
</comment>
<evidence type="ECO:0000313" key="2">
    <source>
        <dbReference type="EMBL" id="TRW17494.1"/>
    </source>
</evidence>
<dbReference type="Proteomes" id="UP000317894">
    <property type="component" value="Unassembled WGS sequence"/>
</dbReference>
<dbReference type="NCBIfam" id="NF035944">
    <property type="entry name" value="PEPxxWA-CTERM"/>
    <property type="match status" value="1"/>
</dbReference>
<reference evidence="2 3" key="1">
    <citation type="submission" date="2019-07" db="EMBL/GenBank/DDBJ databases">
        <title>Novel species isolated from glacier.</title>
        <authorList>
            <person name="Liu Q."/>
            <person name="Xin Y.-H."/>
        </authorList>
    </citation>
    <scope>NUCLEOTIDE SEQUENCE [LARGE SCALE GENOMIC DNA]</scope>
    <source>
        <strain evidence="2 3">LB1R16</strain>
    </source>
</reference>
<protein>
    <submittedName>
        <fullName evidence="2">PEP-CTERM sorting domain-containing protein</fullName>
    </submittedName>
</protein>
<proteinExistence type="predicted"/>
<evidence type="ECO:0000259" key="1">
    <source>
        <dbReference type="Pfam" id="PF07589"/>
    </source>
</evidence>
<feature type="domain" description="Ice-binding protein C-terminal" evidence="1">
    <location>
        <begin position="231"/>
        <end position="254"/>
    </location>
</feature>
<dbReference type="OrthoDB" id="9805640at2"/>
<name>A0A552UGZ9_9SPHN</name>
<dbReference type="EMBL" id="VJWA01000001">
    <property type="protein sequence ID" value="TRW17494.1"/>
    <property type="molecule type" value="Genomic_DNA"/>
</dbReference>
<keyword evidence="3" id="KW-1185">Reference proteome</keyword>
<evidence type="ECO:0000313" key="3">
    <source>
        <dbReference type="Proteomes" id="UP000317894"/>
    </source>
</evidence>
<gene>
    <name evidence="2" type="ORF">FMM06_04870</name>
</gene>
<sequence length="262" mass="26893">MRHGQRLKPQRRGARPAGQVALHRATGRLVMRNELKAGLALCGMALAVPTAAAEIVAAGTAGTTGATALYLTLPSELTASEALTVEETASFLGRPDDVHTGIGSGFITYDFGSFRLVDGAGADFNVYEVDFGTVEFASADILVSADGLTFFNVEGTGVAAVDLAGDETHSVATWRRSYDLGAAVTALGVSQFRFLRLDGTSSGGISGNNGFDPDAVAGINFIDLTPPVGGVPEPGTWALMIGGFGLVGGAMRRRTALATVAA</sequence>
<dbReference type="Pfam" id="PF07589">
    <property type="entry name" value="PEP-CTERM"/>
    <property type="match status" value="1"/>
</dbReference>
<organism evidence="2 3">
    <name type="scientific">Glacieibacterium frigidum</name>
    <dbReference type="NCBI Taxonomy" id="2593303"/>
    <lineage>
        <taxon>Bacteria</taxon>
        <taxon>Pseudomonadati</taxon>
        <taxon>Pseudomonadota</taxon>
        <taxon>Alphaproteobacteria</taxon>
        <taxon>Sphingomonadales</taxon>
        <taxon>Sphingosinicellaceae</taxon>
        <taxon>Glacieibacterium</taxon>
    </lineage>
</organism>
<dbReference type="NCBIfam" id="TIGR02595">
    <property type="entry name" value="PEP_CTERM"/>
    <property type="match status" value="1"/>
</dbReference>